<dbReference type="InterPro" id="IPR003587">
    <property type="entry name" value="Hint_dom_N"/>
</dbReference>
<keyword evidence="1 5" id="KW-0547">Nucleotide-binding</keyword>
<dbReference type="PROSITE" id="PS51161">
    <property type="entry name" value="ATP_CONE"/>
    <property type="match status" value="1"/>
</dbReference>
<evidence type="ECO:0000256" key="3">
    <source>
        <dbReference type="ARBA" id="ARBA00022840"/>
    </source>
</evidence>
<dbReference type="Pfam" id="PF03477">
    <property type="entry name" value="ATP-cone"/>
    <property type="match status" value="1"/>
</dbReference>
<accession>A0A0U9HRM4</accession>
<dbReference type="SUPFAM" id="SSF51294">
    <property type="entry name" value="Hedgehog/intein (Hint) domain"/>
    <property type="match status" value="2"/>
</dbReference>
<dbReference type="PROSITE" id="PS50817">
    <property type="entry name" value="INTEIN_N_TER"/>
    <property type="match status" value="2"/>
</dbReference>
<dbReference type="PROSITE" id="PS50819">
    <property type="entry name" value="INTEIN_ENDONUCLEASE"/>
    <property type="match status" value="2"/>
</dbReference>
<dbReference type="GO" id="GO:0008998">
    <property type="term" value="F:ribonucleoside-triphosphate reductase (thioredoxin) activity"/>
    <property type="evidence" value="ECO:0007669"/>
    <property type="project" value="InterPro"/>
</dbReference>
<evidence type="ECO:0000256" key="1">
    <source>
        <dbReference type="ARBA" id="ARBA00022741"/>
    </source>
</evidence>
<keyword evidence="9" id="KW-1185">Reference proteome</keyword>
<dbReference type="GO" id="GO:0004748">
    <property type="term" value="F:ribonucleoside-diphosphate reductase activity, thioredoxin disulfide as acceptor"/>
    <property type="evidence" value="ECO:0007669"/>
    <property type="project" value="TreeGrafter"/>
</dbReference>
<dbReference type="Pfam" id="PF13597">
    <property type="entry name" value="NRDD"/>
    <property type="match status" value="3"/>
</dbReference>
<dbReference type="EMBL" id="BCNO01000003">
    <property type="protein sequence ID" value="GAQ95692.1"/>
    <property type="molecule type" value="Genomic_DNA"/>
</dbReference>
<dbReference type="InterPro" id="IPR027434">
    <property type="entry name" value="Homing_endonucl"/>
</dbReference>
<proteinExistence type="predicted"/>
<dbReference type="InterPro" id="IPR012833">
    <property type="entry name" value="NrdD"/>
</dbReference>
<dbReference type="GO" id="GO:0016539">
    <property type="term" value="P:intein-mediated protein splicing"/>
    <property type="evidence" value="ECO:0007669"/>
    <property type="project" value="InterPro"/>
</dbReference>
<evidence type="ECO:0000313" key="9">
    <source>
        <dbReference type="Proteomes" id="UP000054976"/>
    </source>
</evidence>
<dbReference type="SUPFAM" id="SSF51998">
    <property type="entry name" value="PFL-like glycyl radical enzymes"/>
    <property type="match status" value="3"/>
</dbReference>
<dbReference type="GO" id="GO:0005524">
    <property type="term" value="F:ATP binding"/>
    <property type="evidence" value="ECO:0007669"/>
    <property type="project" value="UniProtKB-UniRule"/>
</dbReference>
<dbReference type="Proteomes" id="UP000054976">
    <property type="component" value="Unassembled WGS sequence"/>
</dbReference>
<dbReference type="SUPFAM" id="SSF55608">
    <property type="entry name" value="Homing endonucleases"/>
    <property type="match status" value="2"/>
</dbReference>
<dbReference type="InterPro" id="IPR004042">
    <property type="entry name" value="Intein_endonuc_central"/>
</dbReference>
<name>A0A0U9HRM4_9BACT</name>
<dbReference type="RefSeq" id="WP_201783845.1">
    <property type="nucleotide sequence ID" value="NZ_BCNO01000003.1"/>
</dbReference>
<evidence type="ECO:0000256" key="5">
    <source>
        <dbReference type="PROSITE-ProRule" id="PRU00492"/>
    </source>
</evidence>
<evidence type="ECO:0000259" key="6">
    <source>
        <dbReference type="PROSITE" id="PS50819"/>
    </source>
</evidence>
<evidence type="ECO:0000256" key="4">
    <source>
        <dbReference type="ARBA" id="ARBA00023000"/>
    </source>
</evidence>
<gene>
    <name evidence="8" type="ORF">TAGGR_3166</name>
</gene>
<dbReference type="Pfam" id="PF14528">
    <property type="entry name" value="LAGLIDADG_3"/>
    <property type="match status" value="1"/>
</dbReference>
<keyword evidence="2" id="KW-0068">Autocatalytic cleavage</keyword>
<feature type="domain" description="ATP-cone" evidence="7">
    <location>
        <begin position="3"/>
        <end position="95"/>
    </location>
</feature>
<dbReference type="InterPro" id="IPR004860">
    <property type="entry name" value="LAGLIDADG_dom"/>
</dbReference>
<keyword evidence="3 5" id="KW-0067">ATP-binding</keyword>
<dbReference type="InterPro" id="IPR006141">
    <property type="entry name" value="Intein_N"/>
</dbReference>
<dbReference type="CDD" id="cd00081">
    <property type="entry name" value="Hint"/>
    <property type="match status" value="2"/>
</dbReference>
<dbReference type="GO" id="GO:0031250">
    <property type="term" value="C:anaerobic ribonucleoside-triphosphate reductase complex"/>
    <property type="evidence" value="ECO:0007669"/>
    <property type="project" value="TreeGrafter"/>
</dbReference>
<dbReference type="InterPro" id="IPR036844">
    <property type="entry name" value="Hint_dom_sf"/>
</dbReference>
<dbReference type="GO" id="GO:0004519">
    <property type="term" value="F:endonuclease activity"/>
    <property type="evidence" value="ECO:0007669"/>
    <property type="project" value="InterPro"/>
</dbReference>
<keyword evidence="4" id="KW-0651">Protein splicing</keyword>
<dbReference type="PANTHER" id="PTHR21075">
    <property type="entry name" value="ANAEROBIC RIBONUCLEOSIDE-TRIPHOSPHATE REDUCTASE"/>
    <property type="match status" value="1"/>
</dbReference>
<evidence type="ECO:0000259" key="7">
    <source>
        <dbReference type="PROSITE" id="PS51161"/>
    </source>
</evidence>
<feature type="domain" description="DOD-type homing endonuclease" evidence="6">
    <location>
        <begin position="913"/>
        <end position="1044"/>
    </location>
</feature>
<dbReference type="STRING" id="86166.TAGGR_3166"/>
<dbReference type="PANTHER" id="PTHR21075:SF0">
    <property type="entry name" value="ANAEROBIC RIBONUCLEOSIDE-TRIPHOSPHATE REDUCTASE"/>
    <property type="match status" value="1"/>
</dbReference>
<dbReference type="InterPro" id="IPR005144">
    <property type="entry name" value="ATP-cone_dom"/>
</dbReference>
<organism evidence="8 9">
    <name type="scientific">Thermodesulfovibrio aggregans</name>
    <dbReference type="NCBI Taxonomy" id="86166"/>
    <lineage>
        <taxon>Bacteria</taxon>
        <taxon>Pseudomonadati</taxon>
        <taxon>Nitrospirota</taxon>
        <taxon>Thermodesulfovibrionia</taxon>
        <taxon>Thermodesulfovibrionales</taxon>
        <taxon>Thermodesulfovibrionaceae</taxon>
        <taxon>Thermodesulfovibrio</taxon>
    </lineage>
</organism>
<dbReference type="Gene3D" id="3.20.70.20">
    <property type="match status" value="3"/>
</dbReference>
<feature type="domain" description="DOD-type homing endonuclease" evidence="6">
    <location>
        <begin position="384"/>
        <end position="517"/>
    </location>
</feature>
<sequence>MFKNIIKRDGRRVAFDPEKITIAISKAGKATGEFDYETAKRLTIKVLLLAEELIRDRDPHVEEIQDIVEEILLSSPYRKTAKAYIIYRDQHARMREIARQGGLELIDNYLSKVDWRVRENSNMSFSLQGLNNYISSEISKSYWLHKIYPPEVRKAHIDGSLHIHDLNVLAPYCVGWDLMDLLIRGFGGVAGKVESKPAKHFRSALGQIVNFLFTLQGEAAGAQAFSNVDTLLAPFIAYDELNYKQVKQALQEWVFNLNVPTRVGFQCLSQDTEILTPEGWKKYNEVEIGDLIYTFNLDTSEIETKPVTYVFRAEYSGYMYCLKNRSQQQLISPGHRVVRKIFNTKKNTLEPIEDILKLNSPVVIPVTGENKNPDYPISDEEIKLLAWIMSEGSIENNGSHRVSIYQSPYCHFENYNEIIELLEKLGFEYTVKEQKSLGLCAHIRLSPSSSKKVHTLMGAKIKKFPEYLYRLSKPQARLFLETYIKGDGWHEKFRKRITVTDKNSVDFITAMAVLAGYNFNVKERKAGGISRKIQYIITLTETKNDHISKIEKIDYTGVIWSVHTENETVIARRNGQVFITGNTPFSNITLDLKVPEHLASQAVIIGGKTQEATYGEFQKEMDMFNRALFEVLTEGDAKGRVFTFPIPTINITKDFDWQSPVVDLIMQATAKYGIPYFANYVNSDLKPEDARSMCCRLRLETRELKHRGGGLFGSNPLTGCYDEETEVLTLSGWKKFSELTLDDELFTRTMDGKIEIHKPIRIFEYDWDGELIRFHHKSFDLLVTPNHRMFVKRWDGKKWVYKFVEAKDFDPNRDRIPKQSIWEEEEKEYFILPSVPIMSGTGPETKFSDFEIEEIRNLKKEGKTIYQIANEFDCNSVTIHNICTRENYGNRKRVRLRYETQHLKIKMDDWLKFFGIWLAEGSTDNENIAPSHGYRVTITQKNKKIRKEIKELLTSLPFNYYEEGSNFVICNKQLWSYLRQFGDKYTKYIPKEIKNLSKRQLKLLFDWMIKGDGYIRKSTGQIIYWTASDKLAEDFQEIVLKLGYISTIKKIKKTSKIKGRQIHSNGVWEISIQKSKDYRFRKHNIRKEYYKGKVYCVEVHNHIIMVRRKGKSTWCGNSIGVVTLNLPRIGYLSKSEEEFFTYLTRLMDIAKTSLEIKRKVLERFTDAGLYPYSKHYLSSVKERTGAYWCNHFSTIGIIGMNEAIANARWLSSKGIWTEEGKAFALKVMDFMREKLMEYQKETGNLYNLEATPAEGTSYRLAKIDKQKYPDIITQGRENPYYTNSTWLPVNFTESITYILDHQDELQSKYTGGTVIHLFLGEQPEPERLKNFIKAVFEKYRLPYISITPTFSICPECGYIEGEHQSCPKCGRTTEVYSRVVGYLRPVDNWNEGKKEEFKDRKYLQMKN</sequence>
<dbReference type="GO" id="GO:0006260">
    <property type="term" value="P:DNA replication"/>
    <property type="evidence" value="ECO:0007669"/>
    <property type="project" value="InterPro"/>
</dbReference>
<evidence type="ECO:0000313" key="8">
    <source>
        <dbReference type="EMBL" id="GAQ95692.1"/>
    </source>
</evidence>
<protein>
    <submittedName>
        <fullName evidence="8">Anaerobic ribonucleoside-triphosphate reductase</fullName>
    </submittedName>
</protein>
<comment type="caution">
    <text evidence="8">The sequence shown here is derived from an EMBL/GenBank/DDBJ whole genome shotgun (WGS) entry which is preliminary data.</text>
</comment>
<evidence type="ECO:0000256" key="2">
    <source>
        <dbReference type="ARBA" id="ARBA00022813"/>
    </source>
</evidence>
<reference evidence="9" key="1">
    <citation type="submission" date="2016-01" db="EMBL/GenBank/DDBJ databases">
        <title>Draft genome sequence of Thermodesulfovibrio aggregans strain TGE-P1.</title>
        <authorList>
            <person name="Sekiguchi Y."/>
            <person name="Ohashi A."/>
            <person name="Matsuura N."/>
            <person name="Tourlousse M.D."/>
        </authorList>
    </citation>
    <scope>NUCLEOTIDE SEQUENCE [LARGE SCALE GENOMIC DNA]</scope>
    <source>
        <strain evidence="9">TGE-P1</strain>
    </source>
</reference>
<dbReference type="GO" id="GO:0009265">
    <property type="term" value="P:2'-deoxyribonucleotide biosynthetic process"/>
    <property type="evidence" value="ECO:0007669"/>
    <property type="project" value="TreeGrafter"/>
</dbReference>
<dbReference type="SMART" id="SM00306">
    <property type="entry name" value="HintN"/>
    <property type="match status" value="2"/>
</dbReference>